<reference evidence="2" key="2">
    <citation type="submission" date="2017-12" db="EMBL/GenBank/DDBJ databases">
        <title>Genome sequence of the Bar-tailed Godwit (Limosa lapponica baueri).</title>
        <authorList>
            <person name="Lima N.C.B."/>
            <person name="Parody-Merino A.M."/>
            <person name="Battley P.F."/>
            <person name="Fidler A.E."/>
            <person name="Prosdocimi F."/>
        </authorList>
    </citation>
    <scope>NUCLEOTIDE SEQUENCE [LARGE SCALE GENOMIC DNA]</scope>
</reference>
<gene>
    <name evidence="1" type="ORF">llap_437</name>
</gene>
<evidence type="ECO:0000313" key="1">
    <source>
        <dbReference type="EMBL" id="PKU49252.1"/>
    </source>
</evidence>
<dbReference type="OrthoDB" id="10377848at2759"/>
<proteinExistence type="predicted"/>
<organism evidence="1 2">
    <name type="scientific">Limosa lapponica baueri</name>
    <dbReference type="NCBI Taxonomy" id="1758121"/>
    <lineage>
        <taxon>Eukaryota</taxon>
        <taxon>Metazoa</taxon>
        <taxon>Chordata</taxon>
        <taxon>Craniata</taxon>
        <taxon>Vertebrata</taxon>
        <taxon>Euteleostomi</taxon>
        <taxon>Archelosauria</taxon>
        <taxon>Archosauria</taxon>
        <taxon>Dinosauria</taxon>
        <taxon>Saurischia</taxon>
        <taxon>Theropoda</taxon>
        <taxon>Coelurosauria</taxon>
        <taxon>Aves</taxon>
        <taxon>Neognathae</taxon>
        <taxon>Neoaves</taxon>
        <taxon>Charadriiformes</taxon>
        <taxon>Scolopacidae</taxon>
        <taxon>Limosa</taxon>
    </lineage>
</organism>
<accession>A0A2I0UT83</accession>
<name>A0A2I0UT83_LIMLA</name>
<protein>
    <submittedName>
        <fullName evidence="1">Uncharacterized protein</fullName>
    </submittedName>
</protein>
<keyword evidence="2" id="KW-1185">Reference proteome</keyword>
<dbReference type="Proteomes" id="UP000233556">
    <property type="component" value="Unassembled WGS sequence"/>
</dbReference>
<reference evidence="2" key="1">
    <citation type="submission" date="2017-11" db="EMBL/GenBank/DDBJ databases">
        <authorList>
            <person name="Lima N.C."/>
            <person name="Parody-Merino A.M."/>
            <person name="Battley P.F."/>
            <person name="Fidler A.E."/>
            <person name="Prosdocimi F."/>
        </authorList>
    </citation>
    <scope>NUCLEOTIDE SEQUENCE [LARGE SCALE GENOMIC DNA]</scope>
</reference>
<evidence type="ECO:0000313" key="2">
    <source>
        <dbReference type="Proteomes" id="UP000233556"/>
    </source>
</evidence>
<sequence length="81" mass="9516">MEEGTEKLSAVLELILTNREDLVEKLKVEGNFGESDYKTIEFTNLKKRRNESSRIRTMEFRKADFMKLRELEEAVGNIIHP</sequence>
<dbReference type="AlphaFoldDB" id="A0A2I0UT83"/>
<dbReference type="EMBL" id="KZ505640">
    <property type="protein sequence ID" value="PKU49252.1"/>
    <property type="molecule type" value="Genomic_DNA"/>
</dbReference>